<keyword evidence="8" id="KW-1185">Reference proteome</keyword>
<dbReference type="RefSeq" id="WP_196396425.1">
    <property type="nucleotide sequence ID" value="NZ_JADNYM010000009.1"/>
</dbReference>
<feature type="transmembrane region" description="Helical" evidence="5">
    <location>
        <begin position="116"/>
        <end position="137"/>
    </location>
</feature>
<keyword evidence="1 5" id="KW-1003">Cell membrane</keyword>
<name>A0A931CM64_9MICC</name>
<feature type="region of interest" description="Disordered" evidence="6">
    <location>
        <begin position="981"/>
        <end position="1006"/>
    </location>
</feature>
<comment type="caution">
    <text evidence="7">The sequence shown here is derived from an EMBL/GenBank/DDBJ whole genome shotgun (WGS) entry which is preliminary data.</text>
</comment>
<keyword evidence="3 5" id="KW-1133">Transmembrane helix</keyword>
<dbReference type="AlphaFoldDB" id="A0A931CM64"/>
<dbReference type="Proteomes" id="UP000655366">
    <property type="component" value="Unassembled WGS sequence"/>
</dbReference>
<organism evidence="7 8">
    <name type="scientific">Arthrobacter terrae</name>
    <dbReference type="NCBI Taxonomy" id="2935737"/>
    <lineage>
        <taxon>Bacteria</taxon>
        <taxon>Bacillati</taxon>
        <taxon>Actinomycetota</taxon>
        <taxon>Actinomycetes</taxon>
        <taxon>Micrococcales</taxon>
        <taxon>Micrococcaceae</taxon>
        <taxon>Arthrobacter</taxon>
    </lineage>
</organism>
<sequence length="1006" mass="107900">MTSRPASPNRPTNSRRRRGPLLPTLITVAVLVIAFVFFVNVYTDVLWYKQLGFLEVFWRENASRVLIFLAAFLIMGGGIYASVRVAYRARPVYAPDNQTQDTLNHYQAQLEPVRRLVMIGVPAVFGLFAGTAAAAQWQKVMLFVYQVPFGQKDPQFGLDLSFFINTLPFLGFVVGFLISVVIISAIAGILTHYLYGAIRLQERGLFTSRAAQIQLAVLAAAFLILLAINFWLDRFSTLQDNSGLRSGALYTDVNAVIPTKTILALAAVIVAVLFIVTAVIGRWRLPVIGTAMLIITGILAGGIYPWAVQQFQVKPSEAALESPYIEKNINSTRSAYGLDNVEVTPYNATTDATPGALRQDAATAANIRLLDPNLVSATFGQLEQYRPYYKFPSTLNVDRYTIDGKVQDTVIAVRELNPNGISPDQQTWYNTHLVYTHGYGIVAAYGNTVTADGKPVFIQSGVPSVGKLGTDTSYQPRIYFGQFSPEYSVVGAPEGAPQVELDRPQGSGTSGEASTTFSGNAGPNVGNWFNRLAYAIKFQSSDLLLTNGVNDKSQILYDRSPEERVAKVAPYLTIDGNPYPALIDGRVKWIVDGYTTSAAYPYSQQQQLESATTDSLTSKTGTGALPNSSINYIRNSVKATVDAYDGSVSLYAWDAEDPILKAWQKAFPTTIKPYSEMSGDLMSHVRYPEDLFKVQRELLNRYHVTDPGEFYKNTQAWSIPNDPTASADVKQPPYYLSLQMPGQEKTAFSLTTSFIPQSVKGTDSRNVLYGFMAADADAGNQKGVKAPGYGKLRLLELPVDTQVPGPGQVQNTFNSDPTVSTQLNLLKQGQSSVLNGNLLTLPVGGGLLYVQPVYVRSTGETSYPTLQRVLVAFGNKIGYAATLNEALDQLFGGSSGALAGDSQKPGGATTPGTSGTGGTGGANAAPDATAQAQLNQALQDANQAIQDGQAALAKGDFSAYGTAQTKLSAAIAAALAAEGQMTGTGAGAPAAGTSTASPSSSATPTK</sequence>
<accession>A0A931CM64</accession>
<feature type="transmembrane region" description="Helical" evidence="5">
    <location>
        <begin position="62"/>
        <end position="83"/>
    </location>
</feature>
<keyword evidence="4 5" id="KW-0472">Membrane</keyword>
<gene>
    <name evidence="7" type="ORF">IV500_08820</name>
</gene>
<evidence type="ECO:0000256" key="4">
    <source>
        <dbReference type="ARBA" id="ARBA00023136"/>
    </source>
</evidence>
<evidence type="ECO:0000256" key="2">
    <source>
        <dbReference type="ARBA" id="ARBA00022692"/>
    </source>
</evidence>
<evidence type="ECO:0000256" key="3">
    <source>
        <dbReference type="ARBA" id="ARBA00022989"/>
    </source>
</evidence>
<evidence type="ECO:0000313" key="8">
    <source>
        <dbReference type="Proteomes" id="UP000655366"/>
    </source>
</evidence>
<keyword evidence="2 5" id="KW-0812">Transmembrane</keyword>
<dbReference type="NCBIfam" id="NF000825">
    <property type="entry name" value="PRK00068.1"/>
    <property type="match status" value="1"/>
</dbReference>
<dbReference type="InterPro" id="IPR005372">
    <property type="entry name" value="UPF0182"/>
</dbReference>
<comment type="subcellular location">
    <subcellularLocation>
        <location evidence="5">Cell membrane</location>
        <topology evidence="5">Multi-pass membrane protein</topology>
    </subcellularLocation>
</comment>
<feature type="transmembrane region" description="Helical" evidence="5">
    <location>
        <begin position="262"/>
        <end position="280"/>
    </location>
</feature>
<reference evidence="7 8" key="1">
    <citation type="submission" date="2020-11" db="EMBL/GenBank/DDBJ databases">
        <title>Arthrobacter antarcticus sp. nov., isolated from Antarctic Soil.</title>
        <authorList>
            <person name="Li J."/>
        </authorList>
    </citation>
    <scope>NUCLEOTIDE SEQUENCE [LARGE SCALE GENOMIC DNA]</scope>
    <source>
        <strain evidence="7 8">Z1-20</strain>
    </source>
</reference>
<evidence type="ECO:0000256" key="5">
    <source>
        <dbReference type="HAMAP-Rule" id="MF_01600"/>
    </source>
</evidence>
<dbReference type="GO" id="GO:0005576">
    <property type="term" value="C:extracellular region"/>
    <property type="evidence" value="ECO:0007669"/>
    <property type="project" value="TreeGrafter"/>
</dbReference>
<dbReference type="PANTHER" id="PTHR39344:SF1">
    <property type="entry name" value="UPF0182 PROTEIN SLL1060"/>
    <property type="match status" value="1"/>
</dbReference>
<comment type="similarity">
    <text evidence="5">Belongs to the UPF0182 family.</text>
</comment>
<evidence type="ECO:0000313" key="7">
    <source>
        <dbReference type="EMBL" id="MBG0739487.1"/>
    </source>
</evidence>
<evidence type="ECO:0000256" key="1">
    <source>
        <dbReference type="ARBA" id="ARBA00022475"/>
    </source>
</evidence>
<feature type="transmembrane region" description="Helical" evidence="5">
    <location>
        <begin position="21"/>
        <end position="42"/>
    </location>
</feature>
<feature type="transmembrane region" description="Helical" evidence="5">
    <location>
        <begin position="169"/>
        <end position="195"/>
    </location>
</feature>
<feature type="region of interest" description="Disordered" evidence="6">
    <location>
        <begin position="898"/>
        <end position="926"/>
    </location>
</feature>
<protein>
    <recommendedName>
        <fullName evidence="5">UPF0182 protein IV500_08820</fullName>
    </recommendedName>
</protein>
<feature type="transmembrane region" description="Helical" evidence="5">
    <location>
        <begin position="215"/>
        <end position="232"/>
    </location>
</feature>
<evidence type="ECO:0000256" key="6">
    <source>
        <dbReference type="SAM" id="MobiDB-lite"/>
    </source>
</evidence>
<dbReference type="GO" id="GO:0005886">
    <property type="term" value="C:plasma membrane"/>
    <property type="evidence" value="ECO:0007669"/>
    <property type="project" value="UniProtKB-SubCell"/>
</dbReference>
<dbReference type="HAMAP" id="MF_01600">
    <property type="entry name" value="UPF0182"/>
    <property type="match status" value="1"/>
</dbReference>
<proteinExistence type="inferred from homology"/>
<dbReference type="PANTHER" id="PTHR39344">
    <property type="entry name" value="UPF0182 PROTEIN SLL1060"/>
    <property type="match status" value="1"/>
</dbReference>
<dbReference type="Pfam" id="PF03699">
    <property type="entry name" value="UPF0182"/>
    <property type="match status" value="1"/>
</dbReference>
<feature type="compositionally biased region" description="Low complexity" evidence="6">
    <location>
        <begin position="987"/>
        <end position="1006"/>
    </location>
</feature>
<feature type="transmembrane region" description="Helical" evidence="5">
    <location>
        <begin position="287"/>
        <end position="307"/>
    </location>
</feature>
<dbReference type="EMBL" id="JADNYM010000009">
    <property type="protein sequence ID" value="MBG0739487.1"/>
    <property type="molecule type" value="Genomic_DNA"/>
</dbReference>